<dbReference type="Gene3D" id="1.10.10.10">
    <property type="entry name" value="Winged helix-like DNA-binding domain superfamily/Winged helix DNA-binding domain"/>
    <property type="match status" value="1"/>
</dbReference>
<reference evidence="1" key="1">
    <citation type="submission" date="2017-05" db="UniProtKB">
        <authorList>
            <consortium name="EnsemblMetazoa"/>
        </authorList>
    </citation>
    <scope>IDENTIFICATION</scope>
</reference>
<dbReference type="AlphaFoldDB" id="A0A1X7U4J7"/>
<dbReference type="InParanoid" id="A0A1X7U4J7"/>
<dbReference type="InterPro" id="IPR036388">
    <property type="entry name" value="WH-like_DNA-bd_sf"/>
</dbReference>
<sequence length="185" mass="21119">MMYRADGEYFPCYSKSTQLASFHSAVSTTANFKSLDVISCVTKAHRHSMHLVLGTHSDKVNRATLKTCEDALKSSISSLQPYLNDRIIKRSENSIIFPVNAVAKSKEERDKYREEICQAIWMSGSDASVTIKIPIRWFSFELSLPQDRSTISFKEVAAIGRKYNMKEEDTKDALQYFHDVSLMLF</sequence>
<protein>
    <submittedName>
        <fullName evidence="1">Uncharacterized protein</fullName>
    </submittedName>
</protein>
<dbReference type="EnsemblMetazoa" id="Aqu2.1.22665_001">
    <property type="protein sequence ID" value="Aqu2.1.22665_001"/>
    <property type="gene ID" value="Aqu2.1.22665"/>
</dbReference>
<evidence type="ECO:0000313" key="1">
    <source>
        <dbReference type="EnsemblMetazoa" id="Aqu2.1.22665_001"/>
    </source>
</evidence>
<organism evidence="1">
    <name type="scientific">Amphimedon queenslandica</name>
    <name type="common">Sponge</name>
    <dbReference type="NCBI Taxonomy" id="400682"/>
    <lineage>
        <taxon>Eukaryota</taxon>
        <taxon>Metazoa</taxon>
        <taxon>Porifera</taxon>
        <taxon>Demospongiae</taxon>
        <taxon>Heteroscleromorpha</taxon>
        <taxon>Haplosclerida</taxon>
        <taxon>Niphatidae</taxon>
        <taxon>Amphimedon</taxon>
    </lineage>
</organism>
<accession>A0A1X7U4J7</accession>
<proteinExistence type="predicted"/>
<name>A0A1X7U4J7_AMPQE</name>